<evidence type="ECO:0000313" key="1">
    <source>
        <dbReference type="EMBL" id="GBM71030.1"/>
    </source>
</evidence>
<proteinExistence type="predicted"/>
<protein>
    <submittedName>
        <fullName evidence="1">Uncharacterized protein</fullName>
    </submittedName>
</protein>
<organism evidence="1 2">
    <name type="scientific">Araneus ventricosus</name>
    <name type="common">Orbweaver spider</name>
    <name type="synonym">Epeira ventricosa</name>
    <dbReference type="NCBI Taxonomy" id="182803"/>
    <lineage>
        <taxon>Eukaryota</taxon>
        <taxon>Metazoa</taxon>
        <taxon>Ecdysozoa</taxon>
        <taxon>Arthropoda</taxon>
        <taxon>Chelicerata</taxon>
        <taxon>Arachnida</taxon>
        <taxon>Araneae</taxon>
        <taxon>Araneomorphae</taxon>
        <taxon>Entelegynae</taxon>
        <taxon>Araneoidea</taxon>
        <taxon>Araneidae</taxon>
        <taxon>Araneus</taxon>
    </lineage>
</organism>
<reference evidence="1 2" key="1">
    <citation type="journal article" date="2019" name="Sci. Rep.">
        <title>Orb-weaving spider Araneus ventricosus genome elucidates the spidroin gene catalogue.</title>
        <authorList>
            <person name="Kono N."/>
            <person name="Nakamura H."/>
            <person name="Ohtoshi R."/>
            <person name="Moran D.A.P."/>
            <person name="Shinohara A."/>
            <person name="Yoshida Y."/>
            <person name="Fujiwara M."/>
            <person name="Mori M."/>
            <person name="Tomita M."/>
            <person name="Arakawa K."/>
        </authorList>
    </citation>
    <scope>NUCLEOTIDE SEQUENCE [LARGE SCALE GENOMIC DNA]</scope>
</reference>
<comment type="caution">
    <text evidence="1">The sequence shown here is derived from an EMBL/GenBank/DDBJ whole genome shotgun (WGS) entry which is preliminary data.</text>
</comment>
<accession>A0A4Y2I0E5</accession>
<sequence length="90" mass="10255">MAKAQIIIAPSVELDPPIPENENLDRVWGWFRGIFSIPRQMTESNLQGIYHQLEGTECFFGIRGLSDRPHLRAIINCYRGVHLSHPTQGL</sequence>
<name>A0A4Y2I0E5_ARAVE</name>
<gene>
    <name evidence="1" type="ORF">AVEN_272376_1</name>
</gene>
<dbReference type="Proteomes" id="UP000499080">
    <property type="component" value="Unassembled WGS sequence"/>
</dbReference>
<keyword evidence="2" id="KW-1185">Reference proteome</keyword>
<dbReference type="EMBL" id="BGPR01002288">
    <property type="protein sequence ID" value="GBM71030.1"/>
    <property type="molecule type" value="Genomic_DNA"/>
</dbReference>
<dbReference type="AlphaFoldDB" id="A0A4Y2I0E5"/>
<evidence type="ECO:0000313" key="2">
    <source>
        <dbReference type="Proteomes" id="UP000499080"/>
    </source>
</evidence>